<dbReference type="PROSITE" id="PS50114">
    <property type="entry name" value="GATA_ZN_FINGER_2"/>
    <property type="match status" value="2"/>
</dbReference>
<dbReference type="EMBL" id="CAWYQH010000108">
    <property type="protein sequence ID" value="CAK8689287.1"/>
    <property type="molecule type" value="Genomic_DNA"/>
</dbReference>
<dbReference type="PANTHER" id="PTHR10071">
    <property type="entry name" value="TRANSCRIPTION FACTOR GATA FAMILY MEMBER"/>
    <property type="match status" value="1"/>
</dbReference>
<sequence>MMPSTDQHRWFTHHPHHPGLATAPHHPDAGGVATGATTFASSAGPGAHHPAINPYMEAPYIADEMDAYLHHIDGQSAASYYGINMQYRAHQRSLNAAAAARAEAERSCAVRTSHFHHQGHHHPSPGCSTGLSWLGTSASKSSVFAPLPSASTITSHGWSSQNGKSPNDGSRFQGSGSPIKMESGVARCASNTNAPPSGERNDSVDSVIGRPCSGVMVTGCETVSTSVASTSQNSFHAFPTPPKDDAENAGGMPLTPSSGVSNSSSNQQRQHLTRQSSSEQQAGATLDSCQHPQQPIPHQLYHQSNSNGKSESQHRSASSSSLMPYSNPYMSSSVTEYNSGISSYSISQESGKASSLSSSYPTKSKSKNRSSTEGRECVNCGATATPLWRRDGTGHYLCNACGLYHKMNGQNRPLIKPKKRLSAARRAGTSCSNCATTTTTLWRRNANGDPVCNACGLYYKLHGVNRPLTMKKEGIQTRNRKISTKLKKSSVCRDPRFDATNFKFFDNTGGFGAAAAAAAAYSGSFGQMHTFGGVHPHHHPHAHMPHHLTGSAGFGGGHPILPTAHHHSMHPTHPAAAAAAATGSGSLTLGLNHPNMVHAMG</sequence>
<organism evidence="9 10">
    <name type="scientific">Clavelina lepadiformis</name>
    <name type="common">Light-bulb sea squirt</name>
    <name type="synonym">Ascidia lepadiformis</name>
    <dbReference type="NCBI Taxonomy" id="159417"/>
    <lineage>
        <taxon>Eukaryota</taxon>
        <taxon>Metazoa</taxon>
        <taxon>Chordata</taxon>
        <taxon>Tunicata</taxon>
        <taxon>Ascidiacea</taxon>
        <taxon>Aplousobranchia</taxon>
        <taxon>Clavelinidae</taxon>
        <taxon>Clavelina</taxon>
    </lineage>
</organism>
<dbReference type="Gene3D" id="3.30.50.10">
    <property type="entry name" value="Erythroid Transcription Factor GATA-1, subunit A"/>
    <property type="match status" value="2"/>
</dbReference>
<evidence type="ECO:0000313" key="10">
    <source>
        <dbReference type="Proteomes" id="UP001642483"/>
    </source>
</evidence>
<evidence type="ECO:0000256" key="6">
    <source>
        <dbReference type="PROSITE-ProRule" id="PRU00094"/>
    </source>
</evidence>
<protein>
    <recommendedName>
        <fullName evidence="8">GATA-type domain-containing protein</fullName>
    </recommendedName>
</protein>
<dbReference type="SMART" id="SM00401">
    <property type="entry name" value="ZnF_GATA"/>
    <property type="match status" value="2"/>
</dbReference>
<feature type="domain" description="GATA-type" evidence="8">
    <location>
        <begin position="425"/>
        <end position="478"/>
    </location>
</feature>
<dbReference type="SUPFAM" id="SSF57716">
    <property type="entry name" value="Glucocorticoid receptor-like (DNA-binding domain)"/>
    <property type="match status" value="2"/>
</dbReference>
<evidence type="ECO:0000256" key="2">
    <source>
        <dbReference type="ARBA" id="ARBA00022723"/>
    </source>
</evidence>
<feature type="region of interest" description="Disordered" evidence="7">
    <location>
        <begin position="152"/>
        <end position="181"/>
    </location>
</feature>
<evidence type="ECO:0000256" key="1">
    <source>
        <dbReference type="ARBA" id="ARBA00004123"/>
    </source>
</evidence>
<dbReference type="Pfam" id="PF00320">
    <property type="entry name" value="GATA"/>
    <property type="match status" value="2"/>
</dbReference>
<keyword evidence="5" id="KW-0539">Nucleus</keyword>
<dbReference type="PANTHER" id="PTHR10071:SF337">
    <property type="entry name" value="GATA-BINDING FACTOR A"/>
    <property type="match status" value="1"/>
</dbReference>
<feature type="domain" description="GATA-type" evidence="8">
    <location>
        <begin position="371"/>
        <end position="425"/>
    </location>
</feature>
<keyword evidence="4" id="KW-0862">Zinc</keyword>
<evidence type="ECO:0000313" key="9">
    <source>
        <dbReference type="EMBL" id="CAK8689287.1"/>
    </source>
</evidence>
<feature type="region of interest" description="Disordered" evidence="7">
    <location>
        <begin position="1"/>
        <end position="47"/>
    </location>
</feature>
<evidence type="ECO:0000256" key="5">
    <source>
        <dbReference type="ARBA" id="ARBA00023242"/>
    </source>
</evidence>
<dbReference type="PRINTS" id="PR00619">
    <property type="entry name" value="GATAZNFINGER"/>
</dbReference>
<comment type="caution">
    <text evidence="9">The sequence shown here is derived from an EMBL/GenBank/DDBJ whole genome shotgun (WGS) entry which is preliminary data.</text>
</comment>
<dbReference type="PROSITE" id="PS00344">
    <property type="entry name" value="GATA_ZN_FINGER_1"/>
    <property type="match status" value="2"/>
</dbReference>
<feature type="region of interest" description="Disordered" evidence="7">
    <location>
        <begin position="351"/>
        <end position="375"/>
    </location>
</feature>
<dbReference type="InterPro" id="IPR000679">
    <property type="entry name" value="Znf_GATA"/>
</dbReference>
<feature type="compositionally biased region" description="Polar residues" evidence="7">
    <location>
        <begin position="267"/>
        <end position="293"/>
    </location>
</feature>
<dbReference type="InterPro" id="IPR039355">
    <property type="entry name" value="Transcription_factor_GATA"/>
</dbReference>
<accession>A0ABP0GBW3</accession>
<feature type="compositionally biased region" description="Low complexity" evidence="7">
    <location>
        <begin position="351"/>
        <end position="363"/>
    </location>
</feature>
<evidence type="ECO:0000256" key="4">
    <source>
        <dbReference type="ARBA" id="ARBA00022833"/>
    </source>
</evidence>
<dbReference type="InterPro" id="IPR013088">
    <property type="entry name" value="Znf_NHR/GATA"/>
</dbReference>
<dbReference type="CDD" id="cd00202">
    <property type="entry name" value="ZnF_GATA"/>
    <property type="match status" value="2"/>
</dbReference>
<reference evidence="9 10" key="1">
    <citation type="submission" date="2024-02" db="EMBL/GenBank/DDBJ databases">
        <authorList>
            <person name="Daric V."/>
            <person name="Darras S."/>
        </authorList>
    </citation>
    <scope>NUCLEOTIDE SEQUENCE [LARGE SCALE GENOMIC DNA]</scope>
</reference>
<evidence type="ECO:0000259" key="8">
    <source>
        <dbReference type="PROSITE" id="PS50114"/>
    </source>
</evidence>
<keyword evidence="10" id="KW-1185">Reference proteome</keyword>
<proteinExistence type="predicted"/>
<gene>
    <name evidence="9" type="ORF">CVLEPA_LOCUS21313</name>
</gene>
<name>A0ABP0GBW3_CLALP</name>
<feature type="compositionally biased region" description="Low complexity" evidence="7">
    <location>
        <begin position="257"/>
        <end position="266"/>
    </location>
</feature>
<keyword evidence="2" id="KW-0479">Metal-binding</keyword>
<evidence type="ECO:0000256" key="3">
    <source>
        <dbReference type="ARBA" id="ARBA00022771"/>
    </source>
</evidence>
<feature type="compositionally biased region" description="Polar residues" evidence="7">
    <location>
        <begin position="152"/>
        <end position="176"/>
    </location>
</feature>
<feature type="compositionally biased region" description="Low complexity" evidence="7">
    <location>
        <begin position="29"/>
        <end position="47"/>
    </location>
</feature>
<feature type="region of interest" description="Disordered" evidence="7">
    <location>
        <begin position="229"/>
        <end position="324"/>
    </location>
</feature>
<keyword evidence="3 6" id="KW-0863">Zinc-finger</keyword>
<evidence type="ECO:0000256" key="7">
    <source>
        <dbReference type="SAM" id="MobiDB-lite"/>
    </source>
</evidence>
<comment type="subcellular location">
    <subcellularLocation>
        <location evidence="1">Nucleus</location>
    </subcellularLocation>
</comment>
<dbReference type="Proteomes" id="UP001642483">
    <property type="component" value="Unassembled WGS sequence"/>
</dbReference>